<dbReference type="AlphaFoldDB" id="A0A0L7R111"/>
<protein>
    <recommendedName>
        <fullName evidence="4">Histone-lysine N-methyltransferase SETMAR</fullName>
    </recommendedName>
</protein>
<keyword evidence="3" id="KW-1185">Reference proteome</keyword>
<reference evidence="2 3" key="1">
    <citation type="submission" date="2015-07" db="EMBL/GenBank/DDBJ databases">
        <title>The genome of Habropoda laboriosa.</title>
        <authorList>
            <person name="Pan H."/>
            <person name="Kapheim K."/>
        </authorList>
    </citation>
    <scope>NUCLEOTIDE SEQUENCE [LARGE SCALE GENOMIC DNA]</scope>
    <source>
        <strain evidence="2">0110345459</strain>
    </source>
</reference>
<evidence type="ECO:0000313" key="3">
    <source>
        <dbReference type="Proteomes" id="UP000053825"/>
    </source>
</evidence>
<feature type="region of interest" description="Disordered" evidence="1">
    <location>
        <begin position="43"/>
        <end position="68"/>
    </location>
</feature>
<dbReference type="Proteomes" id="UP000053825">
    <property type="component" value="Unassembled WGS sequence"/>
</dbReference>
<accession>A0A0L7R111</accession>
<evidence type="ECO:0008006" key="4">
    <source>
        <dbReference type="Google" id="ProtNLM"/>
    </source>
</evidence>
<proteinExistence type="predicted"/>
<organism evidence="2 3">
    <name type="scientific">Habropoda laboriosa</name>
    <dbReference type="NCBI Taxonomy" id="597456"/>
    <lineage>
        <taxon>Eukaryota</taxon>
        <taxon>Metazoa</taxon>
        <taxon>Ecdysozoa</taxon>
        <taxon>Arthropoda</taxon>
        <taxon>Hexapoda</taxon>
        <taxon>Insecta</taxon>
        <taxon>Pterygota</taxon>
        <taxon>Neoptera</taxon>
        <taxon>Endopterygota</taxon>
        <taxon>Hymenoptera</taxon>
        <taxon>Apocrita</taxon>
        <taxon>Aculeata</taxon>
        <taxon>Apoidea</taxon>
        <taxon>Anthophila</taxon>
        <taxon>Apidae</taxon>
        <taxon>Habropoda</taxon>
    </lineage>
</organism>
<dbReference type="EMBL" id="KQ414668">
    <property type="protein sequence ID" value="KOC64538.1"/>
    <property type="molecule type" value="Genomic_DNA"/>
</dbReference>
<evidence type="ECO:0000313" key="2">
    <source>
        <dbReference type="EMBL" id="KOC64538.1"/>
    </source>
</evidence>
<sequence length="135" mass="15649">MGLDNRRPIRSQSAPLKSDTLRPLAGVMLNSLPKFSELTCSADCEEESPRGQSAKWTSTKDRETENYEHGSRHLFRALHFLLGKKFDNIDSTRSNIERYFNEEPKKFYNDRIMASSKSWEEVVDPVLPYSISRYV</sequence>
<evidence type="ECO:0000256" key="1">
    <source>
        <dbReference type="SAM" id="MobiDB-lite"/>
    </source>
</evidence>
<feature type="compositionally biased region" description="Basic and acidic residues" evidence="1">
    <location>
        <begin position="58"/>
        <end position="68"/>
    </location>
</feature>
<gene>
    <name evidence="2" type="ORF">WH47_12002</name>
</gene>
<name>A0A0L7R111_9HYME</name>